<dbReference type="OMA" id="EMPKTLX"/>
<dbReference type="GO" id="GO:0010494">
    <property type="term" value="C:cytoplasmic stress granule"/>
    <property type="evidence" value="ECO:0007669"/>
    <property type="project" value="TreeGrafter"/>
</dbReference>
<dbReference type="Proteomes" id="UP000472262">
    <property type="component" value="Unassembled WGS sequence"/>
</dbReference>
<dbReference type="Ensembl" id="ENSSGRT00000009782.1">
    <property type="protein sequence ID" value="ENSSGRP00000008974.1"/>
    <property type="gene ID" value="ENSSGRG00000006069.1"/>
</dbReference>
<proteinExistence type="predicted"/>
<reference evidence="4" key="2">
    <citation type="submission" date="2025-09" db="UniProtKB">
        <authorList>
            <consortium name="Ensembl"/>
        </authorList>
    </citation>
    <scope>IDENTIFICATION</scope>
</reference>
<dbReference type="InterPro" id="IPR035979">
    <property type="entry name" value="RBD_domain_sf"/>
</dbReference>
<dbReference type="AlphaFoldDB" id="A0A672KGI0"/>
<dbReference type="InParanoid" id="A0A672KGI0"/>
<dbReference type="GO" id="GO:0043488">
    <property type="term" value="P:regulation of mRNA stability"/>
    <property type="evidence" value="ECO:0007669"/>
    <property type="project" value="TreeGrafter"/>
</dbReference>
<dbReference type="InterPro" id="IPR012677">
    <property type="entry name" value="Nucleotide-bd_a/b_plait_sf"/>
</dbReference>
<evidence type="ECO:0000256" key="2">
    <source>
        <dbReference type="PROSITE-ProRule" id="PRU00176"/>
    </source>
</evidence>
<keyword evidence="5" id="KW-1185">Reference proteome</keyword>
<feature type="domain" description="RRM" evidence="3">
    <location>
        <begin position="15"/>
        <end position="90"/>
    </location>
</feature>
<dbReference type="InterPro" id="IPR000504">
    <property type="entry name" value="RRM_dom"/>
</dbReference>
<dbReference type="InterPro" id="IPR034830">
    <property type="entry name" value="TIA1_RRM2"/>
</dbReference>
<accession>A0A672KGI0</accession>
<dbReference type="PANTHER" id="PTHR47640">
    <property type="entry name" value="TRNA SELENOCYSTEINE 1-ASSOCIATED PROTEIN 1-RELATED-RELATED"/>
    <property type="match status" value="1"/>
</dbReference>
<feature type="domain" description="RRM" evidence="3">
    <location>
        <begin position="102"/>
        <end position="179"/>
    </location>
</feature>
<dbReference type="CDD" id="cd12618">
    <property type="entry name" value="RRM2_TIA1"/>
    <property type="match status" value="1"/>
</dbReference>
<keyword evidence="1 2" id="KW-0694">RNA-binding</keyword>
<dbReference type="PANTHER" id="PTHR47640:SF5">
    <property type="entry name" value="RRM DOMAIN-CONTAINING PROTEIN"/>
    <property type="match status" value="1"/>
</dbReference>
<organism evidence="4 5">
    <name type="scientific">Sinocyclocheilus grahami</name>
    <name type="common">Dianchi golden-line fish</name>
    <name type="synonym">Barbus grahami</name>
    <dbReference type="NCBI Taxonomy" id="75366"/>
    <lineage>
        <taxon>Eukaryota</taxon>
        <taxon>Metazoa</taxon>
        <taxon>Chordata</taxon>
        <taxon>Craniata</taxon>
        <taxon>Vertebrata</taxon>
        <taxon>Euteleostomi</taxon>
        <taxon>Actinopterygii</taxon>
        <taxon>Neopterygii</taxon>
        <taxon>Teleostei</taxon>
        <taxon>Ostariophysi</taxon>
        <taxon>Cypriniformes</taxon>
        <taxon>Cyprinidae</taxon>
        <taxon>Cyprininae</taxon>
        <taxon>Sinocyclocheilus</taxon>
    </lineage>
</organism>
<dbReference type="GO" id="GO:0000184">
    <property type="term" value="P:nuclear-transcribed mRNA catabolic process, nonsense-mediated decay"/>
    <property type="evidence" value="ECO:0007669"/>
    <property type="project" value="TreeGrafter"/>
</dbReference>
<protein>
    <submittedName>
        <fullName evidence="4">TIA1 cytotoxic granule-associated RNA binding protein</fullName>
    </submittedName>
</protein>
<evidence type="ECO:0000313" key="4">
    <source>
        <dbReference type="Ensembl" id="ENSSGRP00000008974.1"/>
    </source>
</evidence>
<dbReference type="SUPFAM" id="SSF54928">
    <property type="entry name" value="RNA-binding domain, RBD"/>
    <property type="match status" value="2"/>
</dbReference>
<reference evidence="4" key="1">
    <citation type="submission" date="2025-08" db="UniProtKB">
        <authorList>
            <consortium name="Ensembl"/>
        </authorList>
    </citation>
    <scope>IDENTIFICATION</scope>
</reference>
<dbReference type="GO" id="GO:0003729">
    <property type="term" value="F:mRNA binding"/>
    <property type="evidence" value="ECO:0007669"/>
    <property type="project" value="InterPro"/>
</dbReference>
<dbReference type="FunFam" id="3.30.70.330:FF:000087">
    <property type="entry name" value="Nucleolysin TIAR isoform 1"/>
    <property type="match status" value="1"/>
</dbReference>
<dbReference type="Pfam" id="PF00076">
    <property type="entry name" value="RRM_1"/>
    <property type="match status" value="2"/>
</dbReference>
<evidence type="ECO:0000256" key="1">
    <source>
        <dbReference type="ARBA" id="ARBA00022884"/>
    </source>
</evidence>
<sequence>MSWIIGTQVLEDGTDCAYVGNLSRDVTEALIMQLFGQIGPCKSCKMIADVSNDPYCFVEFFEHRHAAASLASMNGRKIMGKEVKVNWATSPSSQKKDTTNHFHVFVGDLSPEITTDDVRAAFAPFGRIDARVVKDMATGKSKGYGFVSFFNKWDAENAIQQMGGQWLGGRQIRTNWATRKPPAPKATYESELSLAFRDKLYLFARLFKPFGTRALQRRCAVTSKVRSFSSHESAAHAIVSVNGTSVEGHIVKCYWGKETTDMVSPMQQVQVPQWGQWYGNAQQISQYVPNGWQVPTYGVYGQAWNQQGYFIIVQFTGLINSSNNNNLGYCWVKWLRMYFLLQENLLQLEGDEGTKKKVYNIIFIFIYFFDGRCL</sequence>
<dbReference type="InterPro" id="IPR050825">
    <property type="entry name" value="RBM42_RBP45_47-like"/>
</dbReference>
<evidence type="ECO:0000259" key="3">
    <source>
        <dbReference type="PROSITE" id="PS50102"/>
    </source>
</evidence>
<dbReference type="Gene3D" id="3.30.70.330">
    <property type="match status" value="2"/>
</dbReference>
<name>A0A672KGI0_SINGR</name>
<dbReference type="PROSITE" id="PS50102">
    <property type="entry name" value="RRM"/>
    <property type="match status" value="2"/>
</dbReference>
<dbReference type="GO" id="GO:0034063">
    <property type="term" value="P:stress granule assembly"/>
    <property type="evidence" value="ECO:0007669"/>
    <property type="project" value="TreeGrafter"/>
</dbReference>
<dbReference type="SMART" id="SM00360">
    <property type="entry name" value="RRM"/>
    <property type="match status" value="2"/>
</dbReference>
<evidence type="ECO:0000313" key="5">
    <source>
        <dbReference type="Proteomes" id="UP000472262"/>
    </source>
</evidence>